<evidence type="ECO:0000313" key="5">
    <source>
        <dbReference type="EMBL" id="OTG28205.1"/>
    </source>
</evidence>
<dbReference type="EMBL" id="MNCJ02000319">
    <property type="protein sequence ID" value="KAF5810520.1"/>
    <property type="molecule type" value="Genomic_DNA"/>
</dbReference>
<dbReference type="EMBL" id="CM007893">
    <property type="protein sequence ID" value="OTG28205.1"/>
    <property type="molecule type" value="Genomic_DNA"/>
</dbReference>
<keyword evidence="6" id="KW-1185">Reference proteome</keyword>
<dbReference type="SMART" id="SM00847">
    <property type="entry name" value="HA2"/>
    <property type="match status" value="1"/>
</dbReference>
<accession>A0A251UXW6</accession>
<dbReference type="Gramene" id="mRNA:HanXRQr2_Chr04g0170461">
    <property type="protein sequence ID" value="mRNA:HanXRQr2_Chr04g0170461"/>
    <property type="gene ID" value="HanXRQr2_Chr04g0170461"/>
</dbReference>
<dbReference type="Pfam" id="PF21010">
    <property type="entry name" value="HA2_C"/>
    <property type="match status" value="1"/>
</dbReference>
<evidence type="ECO:0000256" key="1">
    <source>
        <dbReference type="ARBA" id="ARBA00012552"/>
    </source>
</evidence>
<evidence type="ECO:0000313" key="4">
    <source>
        <dbReference type="EMBL" id="KAF5810520.1"/>
    </source>
</evidence>
<dbReference type="Gene3D" id="1.20.120.1080">
    <property type="match status" value="1"/>
</dbReference>
<keyword evidence="5" id="KW-0067">ATP-binding</keyword>
<evidence type="ECO:0000259" key="3">
    <source>
        <dbReference type="SMART" id="SM00847"/>
    </source>
</evidence>
<dbReference type="InParanoid" id="A0A251UXW6"/>
<reference evidence="4" key="3">
    <citation type="submission" date="2020-06" db="EMBL/GenBank/DDBJ databases">
        <title>Helianthus annuus Genome sequencing and assembly Release 2.</title>
        <authorList>
            <person name="Gouzy J."/>
            <person name="Langlade N."/>
            <person name="Munos S."/>
        </authorList>
    </citation>
    <scope>NUCLEOTIDE SEQUENCE</scope>
    <source>
        <tissue evidence="4">Leaves</tissue>
    </source>
</reference>
<evidence type="ECO:0000313" key="6">
    <source>
        <dbReference type="Proteomes" id="UP000215914"/>
    </source>
</evidence>
<dbReference type="AlphaFoldDB" id="A0A251UXW6"/>
<keyword evidence="5" id="KW-0547">Nucleotide-binding</keyword>
<dbReference type="PANTHER" id="PTHR18934">
    <property type="entry name" value="ATP-DEPENDENT RNA HELICASE"/>
    <property type="match status" value="1"/>
</dbReference>
<dbReference type="Proteomes" id="UP000215914">
    <property type="component" value="Chromosome 4"/>
</dbReference>
<comment type="catalytic activity">
    <reaction evidence="2">
        <text>ATP + H2O = ADP + phosphate + H(+)</text>
        <dbReference type="Rhea" id="RHEA:13065"/>
        <dbReference type="ChEBI" id="CHEBI:15377"/>
        <dbReference type="ChEBI" id="CHEBI:15378"/>
        <dbReference type="ChEBI" id="CHEBI:30616"/>
        <dbReference type="ChEBI" id="CHEBI:43474"/>
        <dbReference type="ChEBI" id="CHEBI:456216"/>
        <dbReference type="EC" id="3.6.4.13"/>
    </reaction>
</comment>
<keyword evidence="5" id="KW-0378">Hydrolase</keyword>
<keyword evidence="5" id="KW-0347">Helicase</keyword>
<dbReference type="InterPro" id="IPR007502">
    <property type="entry name" value="Helicase-assoc_dom"/>
</dbReference>
<dbReference type="EC" id="3.6.4.13" evidence="1"/>
<reference evidence="5" key="2">
    <citation type="submission" date="2017-02" db="EMBL/GenBank/DDBJ databases">
        <title>Sunflower complete genome.</title>
        <authorList>
            <person name="Langlade N."/>
            <person name="Munos S."/>
        </authorList>
    </citation>
    <scope>NUCLEOTIDE SEQUENCE [LARGE SCALE GENOMIC DNA]</scope>
    <source>
        <tissue evidence="5">Leaves</tissue>
    </source>
</reference>
<evidence type="ECO:0000256" key="2">
    <source>
        <dbReference type="ARBA" id="ARBA00047984"/>
    </source>
</evidence>
<reference evidence="4 6" key="1">
    <citation type="journal article" date="2017" name="Nature">
        <title>The sunflower genome provides insights into oil metabolism, flowering and Asterid evolution.</title>
        <authorList>
            <person name="Badouin H."/>
            <person name="Gouzy J."/>
            <person name="Grassa C.J."/>
            <person name="Murat F."/>
            <person name="Staton S.E."/>
            <person name="Cottret L."/>
            <person name="Lelandais-Briere C."/>
            <person name="Owens G.L."/>
            <person name="Carrere S."/>
            <person name="Mayjonade B."/>
            <person name="Legrand L."/>
            <person name="Gill N."/>
            <person name="Kane N.C."/>
            <person name="Bowers J.E."/>
            <person name="Hubner S."/>
            <person name="Bellec A."/>
            <person name="Berard A."/>
            <person name="Berges H."/>
            <person name="Blanchet N."/>
            <person name="Boniface M.C."/>
            <person name="Brunel D."/>
            <person name="Catrice O."/>
            <person name="Chaidir N."/>
            <person name="Claudel C."/>
            <person name="Donnadieu C."/>
            <person name="Faraut T."/>
            <person name="Fievet G."/>
            <person name="Helmstetter N."/>
            <person name="King M."/>
            <person name="Knapp S.J."/>
            <person name="Lai Z."/>
            <person name="Le Paslier M.C."/>
            <person name="Lippi Y."/>
            <person name="Lorenzon L."/>
            <person name="Mandel J.R."/>
            <person name="Marage G."/>
            <person name="Marchand G."/>
            <person name="Marquand E."/>
            <person name="Bret-Mestries E."/>
            <person name="Morien E."/>
            <person name="Nambeesan S."/>
            <person name="Nguyen T."/>
            <person name="Pegot-Espagnet P."/>
            <person name="Pouilly N."/>
            <person name="Raftis F."/>
            <person name="Sallet E."/>
            <person name="Schiex T."/>
            <person name="Thomas J."/>
            <person name="Vandecasteele C."/>
            <person name="Vares D."/>
            <person name="Vear F."/>
            <person name="Vautrin S."/>
            <person name="Crespi M."/>
            <person name="Mangin B."/>
            <person name="Burke J.M."/>
            <person name="Salse J."/>
            <person name="Munos S."/>
            <person name="Vincourt P."/>
            <person name="Rieseberg L.H."/>
            <person name="Langlade N.B."/>
        </authorList>
    </citation>
    <scope>NUCLEOTIDE SEQUENCE [LARGE SCALE GENOMIC DNA]</scope>
    <source>
        <strain evidence="6">cv. SF193</strain>
        <tissue evidence="4">Leaves</tissue>
    </source>
</reference>
<feature type="domain" description="Helicase-associated" evidence="3">
    <location>
        <begin position="12"/>
        <end position="108"/>
    </location>
</feature>
<dbReference type="GO" id="GO:0003724">
    <property type="term" value="F:RNA helicase activity"/>
    <property type="evidence" value="ECO:0007669"/>
    <property type="project" value="UniProtKB-EC"/>
</dbReference>
<dbReference type="PANTHER" id="PTHR18934:SF81">
    <property type="entry name" value="ATP-DEPENDENT RNA HELICASE DEAH11, CHLOROPLASTIC-RELATED"/>
    <property type="match status" value="1"/>
</dbReference>
<organism evidence="5 6">
    <name type="scientific">Helianthus annuus</name>
    <name type="common">Common sunflower</name>
    <dbReference type="NCBI Taxonomy" id="4232"/>
    <lineage>
        <taxon>Eukaryota</taxon>
        <taxon>Viridiplantae</taxon>
        <taxon>Streptophyta</taxon>
        <taxon>Embryophyta</taxon>
        <taxon>Tracheophyta</taxon>
        <taxon>Spermatophyta</taxon>
        <taxon>Magnoliopsida</taxon>
        <taxon>eudicotyledons</taxon>
        <taxon>Gunneridae</taxon>
        <taxon>Pentapetalae</taxon>
        <taxon>asterids</taxon>
        <taxon>campanulids</taxon>
        <taxon>Asterales</taxon>
        <taxon>Asteraceae</taxon>
        <taxon>Asteroideae</taxon>
        <taxon>Heliantheae alliance</taxon>
        <taxon>Heliantheae</taxon>
        <taxon>Helianthus</taxon>
    </lineage>
</organism>
<proteinExistence type="predicted"/>
<dbReference type="STRING" id="4232.A0A251UXW6"/>
<protein>
    <recommendedName>
        <fullName evidence="1">RNA helicase</fullName>
        <ecNumber evidence="1">3.6.4.13</ecNumber>
    </recommendedName>
</protein>
<gene>
    <name evidence="5" type="ORF">HannXRQ_Chr04g0108641</name>
    <name evidence="4" type="ORF">HanXRQr2_Chr04g0170461</name>
</gene>
<sequence>MKLRSLIFSMRHVIKNLVQLGAIVLEHGIHKLAKDGRMLVKLGIEPRLGKKILKCFENHMGREGLVLAAAMANSSSIFCRVGKDEEKQKSDCLKVQFCHTGSDLFTLLSVYRKWQCIPPDKSNAQSIDRRKLQLKVLMGFGMTSLKRFCGKLNSSLKHLVSNMKDTINDDRVRLEVSVDHNEVNVFATSEHITRTSEIVNSVLKHEGKWLQNECLEVVYKLGSSLLDILLT</sequence>
<name>A0A251UXW6_HELAN</name>